<feature type="coiled-coil region" evidence="1">
    <location>
        <begin position="384"/>
        <end position="516"/>
    </location>
</feature>
<evidence type="ECO:0000313" key="7">
    <source>
        <dbReference type="RefSeq" id="XP_055889004.1"/>
    </source>
</evidence>
<evidence type="ECO:0000313" key="5">
    <source>
        <dbReference type="Proteomes" id="UP001165740"/>
    </source>
</evidence>
<dbReference type="Proteomes" id="UP000076420">
    <property type="component" value="Unassembled WGS sequence"/>
</dbReference>
<dbReference type="SUPFAM" id="SSF90257">
    <property type="entry name" value="Myosin rod fragments"/>
    <property type="match status" value="1"/>
</dbReference>
<dbReference type="RefSeq" id="XP_055889003.1">
    <property type="nucleotide sequence ID" value="XM_056033028.1"/>
</dbReference>
<keyword evidence="1" id="KW-0175">Coiled coil</keyword>
<evidence type="ECO:0000313" key="4">
    <source>
        <dbReference type="Proteomes" id="UP000076420"/>
    </source>
</evidence>
<gene>
    <name evidence="3" type="primary">106057624</name>
    <name evidence="6 7" type="synonym">LOC106057624</name>
</gene>
<dbReference type="Proteomes" id="UP001165740">
    <property type="component" value="Chromosome 6"/>
</dbReference>
<evidence type="ECO:0000256" key="1">
    <source>
        <dbReference type="SAM" id="Coils"/>
    </source>
</evidence>
<dbReference type="RefSeq" id="XP_055889004.1">
    <property type="nucleotide sequence ID" value="XM_056033029.1"/>
</dbReference>
<dbReference type="AlphaFoldDB" id="A0A2C9KY47"/>
<feature type="region of interest" description="Disordered" evidence="2">
    <location>
        <begin position="877"/>
        <end position="917"/>
    </location>
</feature>
<accession>A0A2C9KY47</accession>
<evidence type="ECO:0000256" key="2">
    <source>
        <dbReference type="SAM" id="MobiDB-lite"/>
    </source>
</evidence>
<feature type="coiled-coil region" evidence="1">
    <location>
        <begin position="566"/>
        <end position="709"/>
    </location>
</feature>
<dbReference type="GO" id="GO:0000801">
    <property type="term" value="C:central element"/>
    <property type="evidence" value="ECO:0007669"/>
    <property type="project" value="TreeGrafter"/>
</dbReference>
<sequence>MEGQQFFQLYSSHDKVRASLIMKEQSKEANQMVCQKSKLTYQKEDVSSLHSRLQREADRIRNWRLQMELELKEKEKKMFEASSRMEAMKKSLLEFQLKNQRASSKLQEELKSKEELLERVNSTRELCNLLKNHASKLEDKLNYFENTKMELQEIEKQYCDNFEMLNSRLKNLQISAQITQKKLESQVNTLKEENDLREQEMSSKLNACELENQRFKNQVEDANSSVHKLQTILSVKNCELHDLTTSIDTLNEKTANLSKQLEVKELELVESSAKMLNLQEDKNNLENRLQILETELITQKTNNDRTSSEMVQSKEVLENKLEKVHEEFQTSKEKLDDIHHQLDTCKQKLAETLTIVDNLNKTNDNLLLEKINSEMQLDMQDFQLNNFKVMIAEDKEEIHRLNGEISDLNAKLDRENLCRSKYQDEIHTLQIKIDELLLEQEEKVEKIDSLTKELKIAQERNSLLERTLSEKENHLHSVESGTGKLEQKVKDKSLQIQNLKEQLLDCEKKIQKAKGDLDSKSKLINDMTATIKELKSSTLQQNKELETSALKLEAFIFKESEQSSEIQKLSSIVKELSEKITENENSLEIQTSKITTCLKHNRELEKQLKNVRSKLECEEKTNIENEKLINRLHNDLKLIMEKKESAEKLNINYKQELETSILALAKAEKKLEAAVKEKELMIAKTDCQLAAMMATLEDYRQNNQNLIIDRDKEIQTLRVKLQNAEIIAQERDKAFTELKQEIEKKKTEMFSRVKTEETLAHGRDMKKVDGETLTKIKASYLAETPEICNNFSNHVKDRLMTPQVRLIPNWENQKTPQHGILRNHNPISKRRKVAFTPKESHLSDDSDVVELDSHVMNYVKTPIRQNCLSKEELLKTPDQVKRTPSRSSFNKGFRDLDNGAKKSVPSELDPNVAPSRKNVKHTESEVLEEARVNFRKTPLKKTSKFFSTSPKNKAVVTVVNRKFKSKPNCNEELAWFESDSVYGFVCED</sequence>
<protein>
    <submittedName>
        <fullName evidence="6 7">Synaptonemal complex protein 1-like isoform X1</fullName>
    </submittedName>
</protein>
<dbReference type="PANTHER" id="PTHR46918">
    <property type="entry name" value="SYNAPTONEMAL COMPLEX PROTEIN 1"/>
    <property type="match status" value="1"/>
</dbReference>
<dbReference type="GO" id="GO:0000802">
    <property type="term" value="C:transverse filament"/>
    <property type="evidence" value="ECO:0007669"/>
    <property type="project" value="TreeGrafter"/>
</dbReference>
<feature type="coiled-coil region" evidence="1">
    <location>
        <begin position="71"/>
        <end position="334"/>
    </location>
</feature>
<dbReference type="STRING" id="6526.A0A2C9KY47"/>
<dbReference type="InterPro" id="IPR008827">
    <property type="entry name" value="SYCP1"/>
</dbReference>
<dbReference type="KEGG" id="bgt:106057624"/>
<reference evidence="6 7" key="2">
    <citation type="submission" date="2025-04" db="UniProtKB">
        <authorList>
            <consortium name="RefSeq"/>
        </authorList>
    </citation>
    <scope>IDENTIFICATION</scope>
</reference>
<dbReference type="GO" id="GO:0000711">
    <property type="term" value="P:meiotic DNA repair synthesis"/>
    <property type="evidence" value="ECO:0007669"/>
    <property type="project" value="TreeGrafter"/>
</dbReference>
<dbReference type="PANTHER" id="PTHR46918:SF1">
    <property type="entry name" value="SYNAPTONEMAL COMPLEX PROTEIN 1"/>
    <property type="match status" value="1"/>
</dbReference>
<keyword evidence="5" id="KW-1185">Reference proteome</keyword>
<reference evidence="3" key="1">
    <citation type="submission" date="2020-05" db="UniProtKB">
        <authorList>
            <consortium name="EnsemblMetazoa"/>
        </authorList>
    </citation>
    <scope>IDENTIFICATION</scope>
    <source>
        <strain evidence="3">BB02</strain>
    </source>
</reference>
<dbReference type="GO" id="GO:0003690">
    <property type="term" value="F:double-stranded DNA binding"/>
    <property type="evidence" value="ECO:0007669"/>
    <property type="project" value="TreeGrafter"/>
</dbReference>
<organism evidence="3 4">
    <name type="scientific">Biomphalaria glabrata</name>
    <name type="common">Bloodfluke planorb</name>
    <name type="synonym">Freshwater snail</name>
    <dbReference type="NCBI Taxonomy" id="6526"/>
    <lineage>
        <taxon>Eukaryota</taxon>
        <taxon>Metazoa</taxon>
        <taxon>Spiralia</taxon>
        <taxon>Lophotrochozoa</taxon>
        <taxon>Mollusca</taxon>
        <taxon>Gastropoda</taxon>
        <taxon>Heterobranchia</taxon>
        <taxon>Euthyneura</taxon>
        <taxon>Panpulmonata</taxon>
        <taxon>Hygrophila</taxon>
        <taxon>Lymnaeoidea</taxon>
        <taxon>Planorbidae</taxon>
        <taxon>Biomphalaria</taxon>
    </lineage>
</organism>
<name>A0A2C9KY47_BIOGL</name>
<dbReference type="GO" id="GO:0001673">
    <property type="term" value="C:male germ cell nucleus"/>
    <property type="evidence" value="ECO:0007669"/>
    <property type="project" value="TreeGrafter"/>
</dbReference>
<dbReference type="VEuPathDB" id="VectorBase:BGLAX_041269"/>
<dbReference type="SUPFAM" id="SSF57997">
    <property type="entry name" value="Tropomyosin"/>
    <property type="match status" value="1"/>
</dbReference>
<dbReference type="OMA" id="KHKDQYD"/>
<dbReference type="EnsemblMetazoa" id="BGLB024895-RD">
    <property type="protein sequence ID" value="BGLB024895-PD"/>
    <property type="gene ID" value="BGLB024895"/>
</dbReference>
<dbReference type="OrthoDB" id="10064612at2759"/>
<dbReference type="GO" id="GO:0051878">
    <property type="term" value="P:lateral element assembly"/>
    <property type="evidence" value="ECO:0007669"/>
    <property type="project" value="TreeGrafter"/>
</dbReference>
<dbReference type="GO" id="GO:0051026">
    <property type="term" value="P:chiasma assembly"/>
    <property type="evidence" value="ECO:0007669"/>
    <property type="project" value="TreeGrafter"/>
</dbReference>
<proteinExistence type="predicted"/>
<dbReference type="VEuPathDB" id="VectorBase:BGLB024895"/>
<evidence type="ECO:0000313" key="3">
    <source>
        <dbReference type="EnsemblMetazoa" id="BGLB024895-PD"/>
    </source>
</evidence>
<evidence type="ECO:0000313" key="6">
    <source>
        <dbReference type="RefSeq" id="XP_055889003.1"/>
    </source>
</evidence>